<dbReference type="VEuPathDB" id="VectorBase:LDEU010160"/>
<proteinExistence type="inferred from homology"/>
<evidence type="ECO:0000256" key="5">
    <source>
        <dbReference type="ARBA" id="ARBA00022989"/>
    </source>
</evidence>
<dbReference type="GO" id="GO:0005886">
    <property type="term" value="C:plasma membrane"/>
    <property type="evidence" value="ECO:0007669"/>
    <property type="project" value="TreeGrafter"/>
</dbReference>
<evidence type="ECO:0000256" key="6">
    <source>
        <dbReference type="ARBA" id="ARBA00023136"/>
    </source>
</evidence>
<dbReference type="Pfam" id="PF00230">
    <property type="entry name" value="MIP"/>
    <property type="match status" value="1"/>
</dbReference>
<dbReference type="GO" id="GO:0015250">
    <property type="term" value="F:water channel activity"/>
    <property type="evidence" value="ECO:0007669"/>
    <property type="project" value="TreeGrafter"/>
</dbReference>
<gene>
    <name evidence="9" type="ORF">B4U80_06162</name>
</gene>
<dbReference type="InterPro" id="IPR023271">
    <property type="entry name" value="Aquaporin-like"/>
</dbReference>
<evidence type="ECO:0000256" key="3">
    <source>
        <dbReference type="ARBA" id="ARBA00022448"/>
    </source>
</evidence>
<dbReference type="Proteomes" id="UP000288716">
    <property type="component" value="Unassembled WGS sequence"/>
</dbReference>
<name>A0A443S2W8_9ACAR</name>
<dbReference type="OrthoDB" id="3222at2759"/>
<feature type="transmembrane region" description="Helical" evidence="8">
    <location>
        <begin position="48"/>
        <end position="73"/>
    </location>
</feature>
<dbReference type="PANTHER" id="PTHR19139:SF268">
    <property type="entry name" value="NEUROGENIC PROTEIN BIG BRAIN"/>
    <property type="match status" value="1"/>
</dbReference>
<dbReference type="InterPro" id="IPR034294">
    <property type="entry name" value="Aquaporin_transptr"/>
</dbReference>
<accession>A0A443S2W8</accession>
<keyword evidence="5 8" id="KW-1133">Transmembrane helix</keyword>
<protein>
    <submittedName>
        <fullName evidence="9">Neurogenic protein big brain-like protein</fullName>
    </submittedName>
</protein>
<evidence type="ECO:0000256" key="8">
    <source>
        <dbReference type="SAM" id="Phobius"/>
    </source>
</evidence>
<dbReference type="PRINTS" id="PR00783">
    <property type="entry name" value="MINTRINSICP"/>
</dbReference>
<evidence type="ECO:0000256" key="7">
    <source>
        <dbReference type="RuleBase" id="RU000477"/>
    </source>
</evidence>
<evidence type="ECO:0000313" key="9">
    <source>
        <dbReference type="EMBL" id="RWS21880.1"/>
    </source>
</evidence>
<feature type="transmembrane region" description="Helical" evidence="8">
    <location>
        <begin position="128"/>
        <end position="147"/>
    </location>
</feature>
<dbReference type="STRING" id="299467.A0A443S2W8"/>
<dbReference type="PANTHER" id="PTHR19139">
    <property type="entry name" value="AQUAPORIN TRANSPORTER"/>
    <property type="match status" value="1"/>
</dbReference>
<feature type="transmembrane region" description="Helical" evidence="8">
    <location>
        <begin position="85"/>
        <end position="107"/>
    </location>
</feature>
<reference evidence="9 10" key="1">
    <citation type="journal article" date="2018" name="Gigascience">
        <title>Genomes of trombidid mites reveal novel predicted allergens and laterally-transferred genes associated with secondary metabolism.</title>
        <authorList>
            <person name="Dong X."/>
            <person name="Chaisiri K."/>
            <person name="Xia D."/>
            <person name="Armstrong S.D."/>
            <person name="Fang Y."/>
            <person name="Donnelly M.J."/>
            <person name="Kadowaki T."/>
            <person name="McGarry J.W."/>
            <person name="Darby A.C."/>
            <person name="Makepeace B.L."/>
        </authorList>
    </citation>
    <scope>NUCLEOTIDE SEQUENCE [LARGE SCALE GENOMIC DNA]</scope>
    <source>
        <strain evidence="9">UoL-UT</strain>
    </source>
</reference>
<dbReference type="InterPro" id="IPR022357">
    <property type="entry name" value="MIP_CS"/>
</dbReference>
<comment type="caution">
    <text evidence="9">The sequence shown here is derived from an EMBL/GenBank/DDBJ whole genome shotgun (WGS) entry which is preliminary data.</text>
</comment>
<keyword evidence="4 7" id="KW-0812">Transmembrane</keyword>
<dbReference type="PROSITE" id="PS00221">
    <property type="entry name" value="MIP"/>
    <property type="match status" value="1"/>
</dbReference>
<comment type="similarity">
    <text evidence="2 7">Belongs to the MIP/aquaporin (TC 1.A.8) family.</text>
</comment>
<evidence type="ECO:0000256" key="1">
    <source>
        <dbReference type="ARBA" id="ARBA00004141"/>
    </source>
</evidence>
<keyword evidence="6 8" id="KW-0472">Membrane</keyword>
<dbReference type="Gene3D" id="1.20.1080.10">
    <property type="entry name" value="Glycerol uptake facilitator protein"/>
    <property type="match status" value="1"/>
</dbReference>
<organism evidence="9 10">
    <name type="scientific">Leptotrombidium deliense</name>
    <dbReference type="NCBI Taxonomy" id="299467"/>
    <lineage>
        <taxon>Eukaryota</taxon>
        <taxon>Metazoa</taxon>
        <taxon>Ecdysozoa</taxon>
        <taxon>Arthropoda</taxon>
        <taxon>Chelicerata</taxon>
        <taxon>Arachnida</taxon>
        <taxon>Acari</taxon>
        <taxon>Acariformes</taxon>
        <taxon>Trombidiformes</taxon>
        <taxon>Prostigmata</taxon>
        <taxon>Anystina</taxon>
        <taxon>Parasitengona</taxon>
        <taxon>Trombiculoidea</taxon>
        <taxon>Trombiculidae</taxon>
        <taxon>Leptotrombidium</taxon>
    </lineage>
</organism>
<dbReference type="AlphaFoldDB" id="A0A443S2W8"/>
<keyword evidence="10" id="KW-1185">Reference proteome</keyword>
<evidence type="ECO:0000256" key="2">
    <source>
        <dbReference type="ARBA" id="ARBA00006175"/>
    </source>
</evidence>
<dbReference type="SUPFAM" id="SSF81338">
    <property type="entry name" value="Aquaporin-like"/>
    <property type="match status" value="1"/>
</dbReference>
<comment type="subcellular location">
    <subcellularLocation>
        <location evidence="1">Membrane</location>
        <topology evidence="1">Multi-pass membrane protein</topology>
    </subcellularLocation>
</comment>
<keyword evidence="3 7" id="KW-0813">Transport</keyword>
<evidence type="ECO:0000256" key="4">
    <source>
        <dbReference type="ARBA" id="ARBA00022692"/>
    </source>
</evidence>
<sequence>MNSTKEANNVNTFNAETLASQLLQEIDKLRSIKYERKSMSTEMRTLEFWRAIIAECLATFFYVFLVCAVQITWTGTIGEQPNHVVIALTTGFAMATLTQCFGHISGAHVNPSVTFSLLITRKITPLRAALYVIAQCGGSIAGAALLYG</sequence>
<dbReference type="InterPro" id="IPR000425">
    <property type="entry name" value="MIP"/>
</dbReference>
<dbReference type="EMBL" id="NCKV01010467">
    <property type="protein sequence ID" value="RWS21880.1"/>
    <property type="molecule type" value="Genomic_DNA"/>
</dbReference>
<evidence type="ECO:0000313" key="10">
    <source>
        <dbReference type="Proteomes" id="UP000288716"/>
    </source>
</evidence>